<proteinExistence type="predicted"/>
<evidence type="ECO:0000313" key="3">
    <source>
        <dbReference type="Proteomes" id="UP001292571"/>
    </source>
</evidence>
<dbReference type="RefSeq" id="WP_322949095.1">
    <property type="nucleotide sequence ID" value="NZ_JAYEET010000034.1"/>
</dbReference>
<gene>
    <name evidence="2" type="ORF">SOP97_09920</name>
</gene>
<name>A0ABU5P8X2_9PSED</name>
<comment type="caution">
    <text evidence="2">The sequence shown here is derived from an EMBL/GenBank/DDBJ whole genome shotgun (WGS) entry which is preliminary data.</text>
</comment>
<evidence type="ECO:0000313" key="2">
    <source>
        <dbReference type="EMBL" id="MEA1606127.1"/>
    </source>
</evidence>
<dbReference type="EMBL" id="JAYEET010000034">
    <property type="protein sequence ID" value="MEA1606127.1"/>
    <property type="molecule type" value="Genomic_DNA"/>
</dbReference>
<protein>
    <recommendedName>
        <fullName evidence="1">DUF7673 domain-containing protein</fullName>
    </recommendedName>
</protein>
<evidence type="ECO:0000259" key="1">
    <source>
        <dbReference type="Pfam" id="PF24720"/>
    </source>
</evidence>
<keyword evidence="3" id="KW-1185">Reference proteome</keyword>
<reference evidence="2 3" key="1">
    <citation type="submission" date="2023-12" db="EMBL/GenBank/DDBJ databases">
        <title>Pseudomonas sp. T5W1.</title>
        <authorList>
            <person name="Maltman C."/>
        </authorList>
    </citation>
    <scope>NUCLEOTIDE SEQUENCE [LARGE SCALE GENOMIC DNA]</scope>
    <source>
        <strain evidence="2 3">T5W1</strain>
    </source>
</reference>
<dbReference type="Proteomes" id="UP001292571">
    <property type="component" value="Unassembled WGS sequence"/>
</dbReference>
<organism evidence="2 3">
    <name type="scientific">Pseudomonas spirodelae</name>
    <dbReference type="NCBI Taxonomy" id="3101751"/>
    <lineage>
        <taxon>Bacteria</taxon>
        <taxon>Pseudomonadati</taxon>
        <taxon>Pseudomonadota</taxon>
        <taxon>Gammaproteobacteria</taxon>
        <taxon>Pseudomonadales</taxon>
        <taxon>Pseudomonadaceae</taxon>
        <taxon>Pseudomonas</taxon>
    </lineage>
</organism>
<dbReference type="InterPro" id="IPR056090">
    <property type="entry name" value="DUF7673"/>
</dbReference>
<sequence length="118" mass="13754">MQTIRERAIDALNRLAVEEAERPYIRAAGIEALHRLLPVAQRDTHQSRTVGKFLLSLYNGHAFPFPLTDLRGLDKSLWNDCMALLRMDQRPEQEVQEYIENGEQVWSQLKKDWAPRPN</sequence>
<accession>A0ABU5P8X2</accession>
<feature type="domain" description="DUF7673" evidence="1">
    <location>
        <begin position="31"/>
        <end position="113"/>
    </location>
</feature>
<dbReference type="Pfam" id="PF24720">
    <property type="entry name" value="DUF7673"/>
    <property type="match status" value="1"/>
</dbReference>